<name>A0A7G2C7E1_9TRYP</name>
<accession>A0A7G2C7E1</accession>
<proteinExistence type="predicted"/>
<evidence type="ECO:0008006" key="4">
    <source>
        <dbReference type="Google" id="ProtNLM"/>
    </source>
</evidence>
<sequence>MDSFINGSIAYCSSVFTVFALYPYRDFVKQFDLDSFRKLNYVNFAKYRYRGMLENPSQPLLLAAPQGFLYFGYVLGGGNVLGALLGGVLHGNAKMCVATVARRMSGGDARYRGIENKGYSSIANCVMKSGKHFGFFSFFAGGAAASLISMLWHGSTLVMLQRSYSGEGFFSNTFSAFSAHAFMTFLTTPVRNVFRSSLSSVERSGGVKSAQAYILGEGAIFREAVSVGKNAFFSGEIRFFLNGVLQTTFKTSVPFAVTYGIFKWAGGSIGYPGNRGPSHLHPRRSMLRTHY</sequence>
<feature type="transmembrane region" description="Helical" evidence="1">
    <location>
        <begin position="7"/>
        <end position="24"/>
    </location>
</feature>
<dbReference type="OrthoDB" id="261678at2759"/>
<keyword evidence="3" id="KW-1185">Reference proteome</keyword>
<evidence type="ECO:0000313" key="3">
    <source>
        <dbReference type="Proteomes" id="UP000515908"/>
    </source>
</evidence>
<keyword evidence="1" id="KW-0812">Transmembrane</keyword>
<keyword evidence="1" id="KW-1133">Transmembrane helix</keyword>
<protein>
    <recommendedName>
        <fullName evidence="4">Mitochondrial carrier protein</fullName>
    </recommendedName>
</protein>
<dbReference type="VEuPathDB" id="TriTrypDB:ADEAN_000212400"/>
<feature type="transmembrane region" description="Helical" evidence="1">
    <location>
        <begin position="133"/>
        <end position="154"/>
    </location>
</feature>
<feature type="transmembrane region" description="Helical" evidence="1">
    <location>
        <begin position="68"/>
        <end position="89"/>
    </location>
</feature>
<organism evidence="2 3">
    <name type="scientific">Angomonas deanei</name>
    <dbReference type="NCBI Taxonomy" id="59799"/>
    <lineage>
        <taxon>Eukaryota</taxon>
        <taxon>Discoba</taxon>
        <taxon>Euglenozoa</taxon>
        <taxon>Kinetoplastea</taxon>
        <taxon>Metakinetoplastina</taxon>
        <taxon>Trypanosomatida</taxon>
        <taxon>Trypanosomatidae</taxon>
        <taxon>Strigomonadinae</taxon>
        <taxon>Angomonas</taxon>
    </lineage>
</organism>
<evidence type="ECO:0000313" key="2">
    <source>
        <dbReference type="EMBL" id="CAD2214673.1"/>
    </source>
</evidence>
<reference evidence="2 3" key="1">
    <citation type="submission" date="2020-08" db="EMBL/GenBank/DDBJ databases">
        <authorList>
            <person name="Newling K."/>
            <person name="Davey J."/>
            <person name="Forrester S."/>
        </authorList>
    </citation>
    <scope>NUCLEOTIDE SEQUENCE [LARGE SCALE GENOMIC DNA]</scope>
    <source>
        <strain evidence="3">Crithidia deanei Carvalho (ATCC PRA-265)</strain>
    </source>
</reference>
<dbReference type="Proteomes" id="UP000515908">
    <property type="component" value="Chromosome 03"/>
</dbReference>
<dbReference type="EMBL" id="LR877147">
    <property type="protein sequence ID" value="CAD2214673.1"/>
    <property type="molecule type" value="Genomic_DNA"/>
</dbReference>
<gene>
    <name evidence="2" type="ORF">ADEAN_000212400</name>
</gene>
<keyword evidence="1" id="KW-0472">Membrane</keyword>
<dbReference type="AlphaFoldDB" id="A0A7G2C7E1"/>
<evidence type="ECO:0000256" key="1">
    <source>
        <dbReference type="SAM" id="Phobius"/>
    </source>
</evidence>